<dbReference type="Pfam" id="PF00782">
    <property type="entry name" value="DSPc"/>
    <property type="match status" value="1"/>
</dbReference>
<evidence type="ECO:0000256" key="2">
    <source>
        <dbReference type="ARBA" id="ARBA00022912"/>
    </source>
</evidence>
<evidence type="ECO:0000256" key="1">
    <source>
        <dbReference type="ARBA" id="ARBA00022801"/>
    </source>
</evidence>
<dbReference type="InterPro" id="IPR000387">
    <property type="entry name" value="Tyr_Pase_dom"/>
</dbReference>
<dbReference type="GO" id="GO:0004721">
    <property type="term" value="F:phosphoprotein phosphatase activity"/>
    <property type="evidence" value="ECO:0007669"/>
    <property type="project" value="UniProtKB-KW"/>
</dbReference>
<organism evidence="5">
    <name type="scientific">Menopon gallinae</name>
    <name type="common">poultry shaft louse</name>
    <dbReference type="NCBI Taxonomy" id="328185"/>
    <lineage>
        <taxon>Eukaryota</taxon>
        <taxon>Metazoa</taxon>
        <taxon>Ecdysozoa</taxon>
        <taxon>Arthropoda</taxon>
        <taxon>Hexapoda</taxon>
        <taxon>Insecta</taxon>
        <taxon>Pterygota</taxon>
        <taxon>Neoptera</taxon>
        <taxon>Paraneoptera</taxon>
        <taxon>Psocodea</taxon>
        <taxon>Troctomorpha</taxon>
        <taxon>Phthiraptera</taxon>
        <taxon>Amblycera</taxon>
        <taxon>Menoponidae</taxon>
        <taxon>Menopon</taxon>
    </lineage>
</organism>
<dbReference type="GO" id="GO:0004484">
    <property type="term" value="F:mRNA guanylyltransferase activity"/>
    <property type="evidence" value="ECO:0007669"/>
    <property type="project" value="TreeGrafter"/>
</dbReference>
<feature type="domain" description="Tyrosine specific protein phosphatases" evidence="4">
    <location>
        <begin position="102"/>
        <end position="169"/>
    </location>
</feature>
<gene>
    <name evidence="5" type="ORF">PYX00_006877</name>
</gene>
<evidence type="ECO:0000259" key="4">
    <source>
        <dbReference type="PROSITE" id="PS50056"/>
    </source>
</evidence>
<keyword evidence="2" id="KW-0904">Protein phosphatase</keyword>
<evidence type="ECO:0000313" key="5">
    <source>
        <dbReference type="EMBL" id="KAL0274461.1"/>
    </source>
</evidence>
<feature type="domain" description="Tyrosine-protein phosphatase" evidence="3">
    <location>
        <begin position="35"/>
        <end position="180"/>
    </location>
</feature>
<dbReference type="InterPro" id="IPR016130">
    <property type="entry name" value="Tyr_Pase_AS"/>
</dbReference>
<proteinExistence type="predicted"/>
<dbReference type="PROSITE" id="PS50056">
    <property type="entry name" value="TYR_PHOSPHATASE_2"/>
    <property type="match status" value="1"/>
</dbReference>
<keyword evidence="1" id="KW-0378">Hydrolase</keyword>
<dbReference type="InterPro" id="IPR051029">
    <property type="entry name" value="mRNA_Capping_Enz/RNA_Phosphat"/>
</dbReference>
<dbReference type="EMBL" id="JARGDH010000003">
    <property type="protein sequence ID" value="KAL0274461.1"/>
    <property type="molecule type" value="Genomic_DNA"/>
</dbReference>
<dbReference type="PANTHER" id="PTHR10367:SF17">
    <property type="entry name" value="MRNA-CAPPING ENZYME"/>
    <property type="match status" value="1"/>
</dbReference>
<dbReference type="InterPro" id="IPR000340">
    <property type="entry name" value="Dual-sp_phosphatase_cat-dom"/>
</dbReference>
<dbReference type="GO" id="GO:0006370">
    <property type="term" value="P:7-methylguanosine mRNA capping"/>
    <property type="evidence" value="ECO:0007669"/>
    <property type="project" value="TreeGrafter"/>
</dbReference>
<dbReference type="InterPro" id="IPR029021">
    <property type="entry name" value="Prot-tyrosine_phosphatase-like"/>
</dbReference>
<protein>
    <recommendedName>
        <fullName evidence="6">mRNA-capping enzyme</fullName>
    </recommendedName>
</protein>
<evidence type="ECO:0008006" key="6">
    <source>
        <dbReference type="Google" id="ProtNLM"/>
    </source>
</evidence>
<sequence length="203" mass="23058">MGKKKIPRHWTRSPKIASELVAGKFLPFKNPLNEDFNPVPQERFEVSSVFDHAQENGMNIGLWIDLTMANDRYDADDVRRRGCRYYKLPLNGGRQVPQGCIDSFIRVCSKYIETNPDGVIGVHCTHGLNRTGFMIISYMVMVDNWAVTEAIGEFARIRPPGIRRKNYIHDLCDRFNGGILVDIPEESDVSSAKTAKTIKIKQS</sequence>
<dbReference type="SUPFAM" id="SSF52799">
    <property type="entry name" value="(Phosphotyrosine protein) phosphatases II"/>
    <property type="match status" value="1"/>
</dbReference>
<dbReference type="PROSITE" id="PS00383">
    <property type="entry name" value="TYR_PHOSPHATASE_1"/>
    <property type="match status" value="1"/>
</dbReference>
<dbReference type="PANTHER" id="PTHR10367">
    <property type="entry name" value="MRNA-CAPPING ENZYME"/>
    <property type="match status" value="1"/>
</dbReference>
<dbReference type="PROSITE" id="PS50054">
    <property type="entry name" value="TYR_PHOSPHATASE_DUAL"/>
    <property type="match status" value="1"/>
</dbReference>
<accession>A0AAW2HY45</accession>
<name>A0AAW2HY45_9NEOP</name>
<dbReference type="InterPro" id="IPR020422">
    <property type="entry name" value="TYR_PHOSPHATASE_DUAL_dom"/>
</dbReference>
<dbReference type="AlphaFoldDB" id="A0AAW2HY45"/>
<evidence type="ECO:0000259" key="3">
    <source>
        <dbReference type="PROSITE" id="PS50054"/>
    </source>
</evidence>
<reference evidence="5" key="1">
    <citation type="journal article" date="2024" name="Gigascience">
        <title>Chromosome-level genome of the poultry shaft louse Menopon gallinae provides insight into the host-switching and adaptive evolution of parasitic lice.</title>
        <authorList>
            <person name="Xu Y."/>
            <person name="Ma L."/>
            <person name="Liu S."/>
            <person name="Liang Y."/>
            <person name="Liu Q."/>
            <person name="He Z."/>
            <person name="Tian L."/>
            <person name="Duan Y."/>
            <person name="Cai W."/>
            <person name="Li H."/>
            <person name="Song F."/>
        </authorList>
    </citation>
    <scope>NUCLEOTIDE SEQUENCE</scope>
    <source>
        <strain evidence="5">Cailab_2023a</strain>
    </source>
</reference>
<dbReference type="Gene3D" id="3.90.190.10">
    <property type="entry name" value="Protein tyrosine phosphatase superfamily"/>
    <property type="match status" value="1"/>
</dbReference>
<comment type="caution">
    <text evidence="5">The sequence shown here is derived from an EMBL/GenBank/DDBJ whole genome shotgun (WGS) entry which is preliminary data.</text>
</comment>